<name>A0ABN1VQZ2_9PSEU</name>
<keyword evidence="15" id="KW-1185">Reference proteome</keyword>
<keyword evidence="5 11" id="KW-0001">2Fe-2S</keyword>
<evidence type="ECO:0000259" key="13">
    <source>
        <dbReference type="PROSITE" id="PS51379"/>
    </source>
</evidence>
<comment type="cofactor">
    <cofactor evidence="11">
        <name>[4Fe-4S] cluster</name>
        <dbReference type="ChEBI" id="CHEBI:49883"/>
    </cofactor>
    <text evidence="11">Binds 1 [4Fe-4S] cluster.</text>
</comment>
<dbReference type="PROSITE" id="PS00197">
    <property type="entry name" value="2FE2S_FER_1"/>
    <property type="match status" value="1"/>
</dbReference>
<evidence type="ECO:0000256" key="3">
    <source>
        <dbReference type="ARBA" id="ARBA00022485"/>
    </source>
</evidence>
<dbReference type="InterPro" id="IPR017896">
    <property type="entry name" value="4Fe4S_Fe-S-bd"/>
</dbReference>
<reference evidence="14 15" key="1">
    <citation type="journal article" date="2019" name="Int. J. Syst. Evol. Microbiol.">
        <title>The Global Catalogue of Microorganisms (GCM) 10K type strain sequencing project: providing services to taxonomists for standard genome sequencing and annotation.</title>
        <authorList>
            <consortium name="The Broad Institute Genomics Platform"/>
            <consortium name="The Broad Institute Genome Sequencing Center for Infectious Disease"/>
            <person name="Wu L."/>
            <person name="Ma J."/>
        </authorList>
    </citation>
    <scope>NUCLEOTIDE SEQUENCE [LARGE SCALE GENOMIC DNA]</scope>
    <source>
        <strain evidence="14 15">JCM 13022</strain>
    </source>
</reference>
<dbReference type="InterPro" id="IPR012675">
    <property type="entry name" value="Beta-grasp_dom_sf"/>
</dbReference>
<comment type="cofactor">
    <cofactor evidence="11">
        <name>[2Fe-2S] cluster</name>
        <dbReference type="ChEBI" id="CHEBI:190135"/>
    </cofactor>
    <text evidence="11">Binds 1 [2Fe-2S] cluster.</text>
</comment>
<dbReference type="PROSITE" id="PS51379">
    <property type="entry name" value="4FE4S_FER_2"/>
    <property type="match status" value="1"/>
</dbReference>
<evidence type="ECO:0000256" key="5">
    <source>
        <dbReference type="ARBA" id="ARBA00022714"/>
    </source>
</evidence>
<dbReference type="EMBL" id="BAAALM010000016">
    <property type="protein sequence ID" value="GAA1217796.1"/>
    <property type="molecule type" value="Genomic_DNA"/>
</dbReference>
<comment type="caution">
    <text evidence="14">The sequence shown here is derived from an EMBL/GenBank/DDBJ whole genome shotgun (WGS) entry which is preliminary data.</text>
</comment>
<dbReference type="InterPro" id="IPR050573">
    <property type="entry name" value="SDH/FRD_Iron-Sulfur"/>
</dbReference>
<dbReference type="Pfam" id="PF13183">
    <property type="entry name" value="Fer4_8"/>
    <property type="match status" value="1"/>
</dbReference>
<keyword evidence="10 11" id="KW-0003">3Fe-4S</keyword>
<evidence type="ECO:0000313" key="14">
    <source>
        <dbReference type="EMBL" id="GAA1217796.1"/>
    </source>
</evidence>
<dbReference type="InterPro" id="IPR036010">
    <property type="entry name" value="2Fe-2S_ferredoxin-like_sf"/>
</dbReference>
<feature type="domain" description="2Fe-2S ferredoxin-type" evidence="12">
    <location>
        <begin position="15"/>
        <end position="98"/>
    </location>
</feature>
<dbReference type="PANTHER" id="PTHR11921:SF29">
    <property type="entry name" value="SUCCINATE DEHYDROGENASE [UBIQUINONE] IRON-SULFUR SUBUNIT, MITOCHONDRIAL"/>
    <property type="match status" value="1"/>
</dbReference>
<evidence type="ECO:0000256" key="9">
    <source>
        <dbReference type="ARBA" id="ARBA00023014"/>
    </source>
</evidence>
<proteinExistence type="inferred from homology"/>
<gene>
    <name evidence="14" type="ORF">GCM10009675_45310</name>
</gene>
<dbReference type="PROSITE" id="PS51085">
    <property type="entry name" value="2FE2S_FER_2"/>
    <property type="match status" value="1"/>
</dbReference>
<dbReference type="RefSeq" id="WP_253855310.1">
    <property type="nucleotide sequence ID" value="NZ_BAAALM010000016.1"/>
</dbReference>
<dbReference type="Gene3D" id="1.10.1060.10">
    <property type="entry name" value="Alpha-helical ferredoxin"/>
    <property type="match status" value="1"/>
</dbReference>
<evidence type="ECO:0000259" key="12">
    <source>
        <dbReference type="PROSITE" id="PS51085"/>
    </source>
</evidence>
<dbReference type="InterPro" id="IPR017900">
    <property type="entry name" value="4Fe4S_Fe_S_CS"/>
</dbReference>
<accession>A0ABN1VQZ2</accession>
<keyword evidence="9 11" id="KW-0411">Iron-sulfur</keyword>
<evidence type="ECO:0000256" key="2">
    <source>
        <dbReference type="ARBA" id="ARBA00009433"/>
    </source>
</evidence>
<dbReference type="SUPFAM" id="SSF46548">
    <property type="entry name" value="alpha-helical ferredoxin"/>
    <property type="match status" value="1"/>
</dbReference>
<feature type="domain" description="4Fe-4S ferredoxin-type" evidence="13">
    <location>
        <begin position="147"/>
        <end position="179"/>
    </location>
</feature>
<evidence type="ECO:0000256" key="8">
    <source>
        <dbReference type="ARBA" id="ARBA00023004"/>
    </source>
</evidence>
<comment type="cofactor">
    <cofactor evidence="11">
        <name>[3Fe-4S] cluster</name>
        <dbReference type="ChEBI" id="CHEBI:21137"/>
    </cofactor>
    <text evidence="11">Binds 1 [3Fe-4S] cluster.</text>
</comment>
<evidence type="ECO:0000256" key="6">
    <source>
        <dbReference type="ARBA" id="ARBA00022723"/>
    </source>
</evidence>
<evidence type="ECO:0000256" key="10">
    <source>
        <dbReference type="ARBA" id="ARBA00023291"/>
    </source>
</evidence>
<dbReference type="InterPro" id="IPR004489">
    <property type="entry name" value="Succ_DH/fum_Rdtase_Fe-S"/>
</dbReference>
<keyword evidence="4" id="KW-0816">Tricarboxylic acid cycle</keyword>
<keyword evidence="6 11" id="KW-0479">Metal-binding</keyword>
<dbReference type="InterPro" id="IPR025192">
    <property type="entry name" value="Succ_DH/fum_Rdtase_N"/>
</dbReference>
<dbReference type="PANTHER" id="PTHR11921">
    <property type="entry name" value="SUCCINATE DEHYDROGENASE IRON-SULFUR PROTEIN"/>
    <property type="match status" value="1"/>
</dbReference>
<dbReference type="Gene3D" id="3.10.20.30">
    <property type="match status" value="1"/>
</dbReference>
<comment type="similarity">
    <text evidence="2 11">Belongs to the succinate dehydrogenase/fumarate reductase iron-sulfur protein family.</text>
</comment>
<sequence length="245" mass="26158">MGEAATADTNAGELLRVTVTRSADDARSEFLVTRIRPMTVLDALLAVQREHDPAVAFRFSCRVGMCGTCTVRVDGRSVLACQTDIPADTVRIRVDPLAGLPVVRDLIVDTGPFWQAWGSVRPYLVPGEDADVGMDGEPAVIAPDSAERRAIDPALDCIGCAACFSSCGIASAHRDFVGPAALNRAMVLIADSRDDATAERLRVVGAESGVDRCHYIYGCSAACPKGLDPAGAIRRLRGRRFRGDR</sequence>
<keyword evidence="7" id="KW-0560">Oxidoreductase</keyword>
<evidence type="ECO:0000256" key="4">
    <source>
        <dbReference type="ARBA" id="ARBA00022532"/>
    </source>
</evidence>
<dbReference type="NCBIfam" id="TIGR00384">
    <property type="entry name" value="dhsB"/>
    <property type="match status" value="1"/>
</dbReference>
<dbReference type="EC" id="1.3.5.1" evidence="11"/>
<dbReference type="InterPro" id="IPR006058">
    <property type="entry name" value="2Fe2S_fd_BS"/>
</dbReference>
<dbReference type="InterPro" id="IPR009051">
    <property type="entry name" value="Helical_ferredxn"/>
</dbReference>
<dbReference type="InterPro" id="IPR001041">
    <property type="entry name" value="2Fe-2S_ferredoxin-type"/>
</dbReference>
<comment type="catalytic activity">
    <reaction evidence="11">
        <text>a menaquinone + succinate = a menaquinol + fumarate</text>
        <dbReference type="Rhea" id="RHEA:27834"/>
        <dbReference type="Rhea" id="RHEA-COMP:9537"/>
        <dbReference type="Rhea" id="RHEA-COMP:9539"/>
        <dbReference type="ChEBI" id="CHEBI:16374"/>
        <dbReference type="ChEBI" id="CHEBI:18151"/>
        <dbReference type="ChEBI" id="CHEBI:29806"/>
        <dbReference type="ChEBI" id="CHEBI:30031"/>
        <dbReference type="EC" id="1.3.5.1"/>
    </reaction>
</comment>
<keyword evidence="3 11" id="KW-0004">4Fe-4S</keyword>
<keyword evidence="8 11" id="KW-0408">Iron</keyword>
<dbReference type="Pfam" id="PF13085">
    <property type="entry name" value="Fer2_3"/>
    <property type="match status" value="1"/>
</dbReference>
<evidence type="ECO:0000256" key="11">
    <source>
        <dbReference type="RuleBase" id="RU361237"/>
    </source>
</evidence>
<dbReference type="PROSITE" id="PS00198">
    <property type="entry name" value="4FE4S_FER_1"/>
    <property type="match status" value="1"/>
</dbReference>
<dbReference type="Proteomes" id="UP001500467">
    <property type="component" value="Unassembled WGS sequence"/>
</dbReference>
<comment type="pathway">
    <text evidence="1">Carbohydrate metabolism; tricarboxylic acid cycle.</text>
</comment>
<evidence type="ECO:0000313" key="15">
    <source>
        <dbReference type="Proteomes" id="UP001500467"/>
    </source>
</evidence>
<dbReference type="CDD" id="cd00207">
    <property type="entry name" value="fer2"/>
    <property type="match status" value="1"/>
</dbReference>
<evidence type="ECO:0000256" key="1">
    <source>
        <dbReference type="ARBA" id="ARBA00005163"/>
    </source>
</evidence>
<dbReference type="SUPFAM" id="SSF54292">
    <property type="entry name" value="2Fe-2S ferredoxin-like"/>
    <property type="match status" value="1"/>
</dbReference>
<protein>
    <recommendedName>
        <fullName evidence="11">Fumarate reductase iron-sulfur subunit</fullName>
        <ecNumber evidence="11">1.3.5.1</ecNumber>
    </recommendedName>
</protein>
<evidence type="ECO:0000256" key="7">
    <source>
        <dbReference type="ARBA" id="ARBA00023002"/>
    </source>
</evidence>
<organism evidence="14 15">
    <name type="scientific">Prauserella alba</name>
    <dbReference type="NCBI Taxonomy" id="176898"/>
    <lineage>
        <taxon>Bacteria</taxon>
        <taxon>Bacillati</taxon>
        <taxon>Actinomycetota</taxon>
        <taxon>Actinomycetes</taxon>
        <taxon>Pseudonocardiales</taxon>
        <taxon>Pseudonocardiaceae</taxon>
        <taxon>Prauserella</taxon>
    </lineage>
</organism>